<dbReference type="Proteomes" id="UP000557193">
    <property type="component" value="Unassembled WGS sequence"/>
</dbReference>
<dbReference type="Gene3D" id="3.40.190.10">
    <property type="entry name" value="Periplasmic binding protein-like II"/>
    <property type="match status" value="2"/>
</dbReference>
<dbReference type="PANTHER" id="PTHR42941:SF1">
    <property type="entry name" value="SLL1037 PROTEIN"/>
    <property type="match status" value="1"/>
</dbReference>
<dbReference type="CDD" id="cd13520">
    <property type="entry name" value="PBP2_TAXI_TRAP"/>
    <property type="match status" value="1"/>
</dbReference>
<dbReference type="Pfam" id="PF16868">
    <property type="entry name" value="NMT1_3"/>
    <property type="match status" value="1"/>
</dbReference>
<dbReference type="PANTHER" id="PTHR42941">
    <property type="entry name" value="SLL1037 PROTEIN"/>
    <property type="match status" value="1"/>
</dbReference>
<evidence type="ECO:0000256" key="1">
    <source>
        <dbReference type="SAM" id="SignalP"/>
    </source>
</evidence>
<dbReference type="RefSeq" id="WP_184683480.1">
    <property type="nucleotide sequence ID" value="NZ_JACHLL010000004.1"/>
</dbReference>
<keyword evidence="1" id="KW-0732">Signal</keyword>
<sequence>MLRYLLLSLCLLLSACSQGPDGERLQRDLQERLDQVFGTGSVSISQLQRRGSASDAHADSGSTQRIVYFDAQLKLASARDFSSWDSPGIATLISATGAGPRGIKGVNSQGNDLGDQLSVHGSLIYRRVGDNWEVLLPQGFSPSKAPELGEDSPQQRREMLVSAISTALNLAPQGSNPRQIEIIREEMARTLASIQGRISRQENGFGIASGSTSGQYSRFAKAFSMQLREQGLNMTPLTTEGGLDNLELLRNGETTLALSQSDLSHQALAGSGPFSGDTPFTQLRALASLYPEPLHVLVLKGGPKAVSELAGKRVNIGPRGSASQGTALAVLAAHGILREQLAAARELDLPEALKALRDGELDAIVQVIGAPADAIRAASEDLDLRLLPLQADAVRQVLEQLPGTFALQLPSGTYPRQQQPLATLAVSSLLLCDASLSVNEAKQLVTALFAGNPQWLAAGSVQGAQLSLANARRGLGVPLHEGAIQALQALTQDSGKAAD</sequence>
<comment type="caution">
    <text evidence="2">The sequence shown here is derived from an EMBL/GenBank/DDBJ whole genome shotgun (WGS) entry which is preliminary data.</text>
</comment>
<dbReference type="EMBL" id="JACHLL010000004">
    <property type="protein sequence ID" value="MBB6342170.1"/>
    <property type="molecule type" value="Genomic_DNA"/>
</dbReference>
<dbReference type="SUPFAM" id="SSF53850">
    <property type="entry name" value="Periplasmic binding protein-like II"/>
    <property type="match status" value="1"/>
</dbReference>
<keyword evidence="2" id="KW-0675">Receptor</keyword>
<evidence type="ECO:0000313" key="2">
    <source>
        <dbReference type="EMBL" id="MBB6342170.1"/>
    </source>
</evidence>
<name>A0A7X0EUT7_9PSED</name>
<dbReference type="NCBIfam" id="TIGR02122">
    <property type="entry name" value="TRAP_TAXI"/>
    <property type="match status" value="1"/>
</dbReference>
<organism evidence="2 3">
    <name type="scientific">Pseudomonas fluvialis</name>
    <dbReference type="NCBI Taxonomy" id="1793966"/>
    <lineage>
        <taxon>Bacteria</taxon>
        <taxon>Pseudomonadati</taxon>
        <taxon>Pseudomonadota</taxon>
        <taxon>Gammaproteobacteria</taxon>
        <taxon>Pseudomonadales</taxon>
        <taxon>Pseudomonadaceae</taxon>
        <taxon>Pseudomonas</taxon>
    </lineage>
</organism>
<dbReference type="InterPro" id="IPR011852">
    <property type="entry name" value="TRAP_TAXI"/>
</dbReference>
<reference evidence="2 3" key="1">
    <citation type="submission" date="2020-08" db="EMBL/GenBank/DDBJ databases">
        <title>Functional genomics of gut bacteria from endangered species of beetles.</title>
        <authorList>
            <person name="Carlos-Shanley C."/>
        </authorList>
    </citation>
    <scope>NUCLEOTIDE SEQUENCE [LARGE SCALE GENOMIC DNA]</scope>
    <source>
        <strain evidence="2 3">S00202</strain>
    </source>
</reference>
<gene>
    <name evidence="2" type="ORF">HNP49_002352</name>
</gene>
<dbReference type="PROSITE" id="PS51257">
    <property type="entry name" value="PROKAR_LIPOPROTEIN"/>
    <property type="match status" value="1"/>
</dbReference>
<protein>
    <submittedName>
        <fullName evidence="2">TRAP transporter TAXI family solute receptor</fullName>
    </submittedName>
</protein>
<feature type="chain" id="PRO_5030669774" evidence="1">
    <location>
        <begin position="20"/>
        <end position="499"/>
    </location>
</feature>
<evidence type="ECO:0000313" key="3">
    <source>
        <dbReference type="Proteomes" id="UP000557193"/>
    </source>
</evidence>
<feature type="signal peptide" evidence="1">
    <location>
        <begin position="1"/>
        <end position="19"/>
    </location>
</feature>
<accession>A0A7X0EUT7</accession>
<dbReference type="AlphaFoldDB" id="A0A7X0EUT7"/>
<keyword evidence="3" id="KW-1185">Reference proteome</keyword>
<proteinExistence type="predicted"/>